<evidence type="ECO:0000313" key="1">
    <source>
        <dbReference type="EMBL" id="MED6110247.1"/>
    </source>
</evidence>
<accession>A0ABU6QFC4</accession>
<dbReference type="Proteomes" id="UP001341840">
    <property type="component" value="Unassembled WGS sequence"/>
</dbReference>
<evidence type="ECO:0000313" key="2">
    <source>
        <dbReference type="Proteomes" id="UP001341840"/>
    </source>
</evidence>
<dbReference type="PANTHER" id="PTHR12603:SF22">
    <property type="entry name" value="TRANSCRIPTION FACTOR C2H2 FAMILY-RELATED"/>
    <property type="match status" value="1"/>
</dbReference>
<dbReference type="InterPro" id="IPR039780">
    <property type="entry name" value="Mot2"/>
</dbReference>
<dbReference type="PANTHER" id="PTHR12603">
    <property type="entry name" value="CCR4-NOT TRANSCRIPTION COMPLEX RELATED"/>
    <property type="match status" value="1"/>
</dbReference>
<organism evidence="1 2">
    <name type="scientific">Stylosanthes scabra</name>
    <dbReference type="NCBI Taxonomy" id="79078"/>
    <lineage>
        <taxon>Eukaryota</taxon>
        <taxon>Viridiplantae</taxon>
        <taxon>Streptophyta</taxon>
        <taxon>Embryophyta</taxon>
        <taxon>Tracheophyta</taxon>
        <taxon>Spermatophyta</taxon>
        <taxon>Magnoliopsida</taxon>
        <taxon>eudicotyledons</taxon>
        <taxon>Gunneridae</taxon>
        <taxon>Pentapetalae</taxon>
        <taxon>rosids</taxon>
        <taxon>fabids</taxon>
        <taxon>Fabales</taxon>
        <taxon>Fabaceae</taxon>
        <taxon>Papilionoideae</taxon>
        <taxon>50 kb inversion clade</taxon>
        <taxon>dalbergioids sensu lato</taxon>
        <taxon>Dalbergieae</taxon>
        <taxon>Pterocarpus clade</taxon>
        <taxon>Stylosanthes</taxon>
    </lineage>
</organism>
<protein>
    <submittedName>
        <fullName evidence="1">Uncharacterized protein</fullName>
    </submittedName>
</protein>
<keyword evidence="2" id="KW-1185">Reference proteome</keyword>
<name>A0ABU6QFC4_9FABA</name>
<sequence length="610" mass="67450">MASCSGSGTVTSPAPPALTSWVMRVSGSLPPDTSSSLPGDLANRKVEVSNDRQVNVATANRTDKYALNAGQSGEAGKILEVHSGGMFVPTEMDKHNNSENSQKSFVDSDQDMVAPAARVGFLKLSKPQCDFNIGKSVSLDSNRDIEGLCSDLSSTSLHNHVEDPYSVPDSDRLLFISGSNNSTVGQHLQQDSEYSEEHSTTPAFWEDIVVDDVLNLDYEQSKFSNGINHLSTGLCSPCLYKNVDQSSHHLWKQDQNCHENHLGKPSESINDPLETGFEDHVENKENFNKVTSDMGESSIISNILSLDLDAWEDSLVKLMEENEEPSKALKSPTLWKGQDKNQSRFSFARQDALVDDSSDLDQLIEITRQVSSGSVASDAFMENKDTWRYSNDTFNGRDPRTVPSINYALPDKFVGMSTVHASGPPGFSMSSRVPPGFSRWGVEYNSSTLVKHLPQQHVPPSLDVGRVGDVQFNDLSLLEIGKGMLAERVNNASLDMRQTLFPQFSPGADDPRLKMLMHQSIPLQNLNVPDHAGNLFSPQNDAYRISSRFLDQFPANNPSIYEQLHSQQYNGFASNSQWGGWQDARSFSDLPMPQVLNNGRKRFNNTMPSY</sequence>
<comment type="caution">
    <text evidence="1">The sequence shown here is derived from an EMBL/GenBank/DDBJ whole genome shotgun (WGS) entry which is preliminary data.</text>
</comment>
<reference evidence="1 2" key="1">
    <citation type="journal article" date="2023" name="Plants (Basel)">
        <title>Bridging the Gap: Combining Genomics and Transcriptomics Approaches to Understand Stylosanthes scabra, an Orphan Legume from the Brazilian Caatinga.</title>
        <authorList>
            <person name="Ferreira-Neto J.R.C."/>
            <person name="da Silva M.D."/>
            <person name="Binneck E."/>
            <person name="de Melo N.F."/>
            <person name="da Silva R.H."/>
            <person name="de Melo A.L.T.M."/>
            <person name="Pandolfi V."/>
            <person name="Bustamante F.O."/>
            <person name="Brasileiro-Vidal A.C."/>
            <person name="Benko-Iseppon A.M."/>
        </authorList>
    </citation>
    <scope>NUCLEOTIDE SEQUENCE [LARGE SCALE GENOMIC DNA]</scope>
    <source>
        <tissue evidence="1">Leaves</tissue>
    </source>
</reference>
<dbReference type="EMBL" id="JASCZI010000227">
    <property type="protein sequence ID" value="MED6110247.1"/>
    <property type="molecule type" value="Genomic_DNA"/>
</dbReference>
<proteinExistence type="predicted"/>
<gene>
    <name evidence="1" type="ORF">PIB30_041210</name>
</gene>